<feature type="active site" description="Proton donor" evidence="4">
    <location>
        <position position="113"/>
    </location>
</feature>
<feature type="binding site" evidence="4">
    <location>
        <begin position="16"/>
        <end position="18"/>
    </location>
    <ligand>
        <name>N(1)-(5-phospho-beta-D-ribosyl)glycinamide</name>
        <dbReference type="ChEBI" id="CHEBI:143788"/>
    </ligand>
</feature>
<feature type="binding site" evidence="4">
    <location>
        <begin position="94"/>
        <end position="97"/>
    </location>
    <ligand>
        <name>(6R)-10-formyltetrahydrofolate</name>
        <dbReference type="ChEBI" id="CHEBI:195366"/>
    </ligand>
</feature>
<comment type="catalytic activity">
    <reaction evidence="4">
        <text>N(1)-(5-phospho-beta-D-ribosyl)glycinamide + (6R)-10-formyltetrahydrofolate = N(2)-formyl-N(1)-(5-phospho-beta-D-ribosyl)glycinamide + (6S)-5,6,7,8-tetrahydrofolate + H(+)</text>
        <dbReference type="Rhea" id="RHEA:15053"/>
        <dbReference type="ChEBI" id="CHEBI:15378"/>
        <dbReference type="ChEBI" id="CHEBI:57453"/>
        <dbReference type="ChEBI" id="CHEBI:143788"/>
        <dbReference type="ChEBI" id="CHEBI:147286"/>
        <dbReference type="ChEBI" id="CHEBI:195366"/>
        <dbReference type="EC" id="2.1.2.2"/>
    </reaction>
</comment>
<dbReference type="Pfam" id="PF00551">
    <property type="entry name" value="Formyl_trans_N"/>
    <property type="match status" value="1"/>
</dbReference>
<dbReference type="GO" id="GO:0005829">
    <property type="term" value="C:cytosol"/>
    <property type="evidence" value="ECO:0007669"/>
    <property type="project" value="TreeGrafter"/>
</dbReference>
<evidence type="ECO:0000256" key="2">
    <source>
        <dbReference type="ARBA" id="ARBA00022679"/>
    </source>
</evidence>
<gene>
    <name evidence="4 6" type="primary">purN</name>
    <name evidence="6" type="ORF">FKY71_00870</name>
</gene>
<dbReference type="UniPathway" id="UPA00074">
    <property type="reaction ID" value="UER00126"/>
</dbReference>
<evidence type="ECO:0000256" key="4">
    <source>
        <dbReference type="HAMAP-Rule" id="MF_01930"/>
    </source>
</evidence>
<dbReference type="SUPFAM" id="SSF53328">
    <property type="entry name" value="Formyltransferase"/>
    <property type="match status" value="1"/>
</dbReference>
<sequence length="220" mass="23882">MSAPAFRIAVLISGSGSNLQAIMDATATGSISGEIEQVLSNRPDAGGLERARQAGIPAEVIDHRHFDTREAYDEALGQRLTALRPDLIVLAGFMRILTDPLVRTFAGQMINIHPSLLPAYRGLHTHARALAAGERQHGCSVHYVIPELDAGPVIAQAPVTIKPDDTPASLQTRVQAMEHTLYPQVVSWIADGRVSLHDDQVWMDGQPISRPPRITAETEH</sequence>
<dbReference type="CDD" id="cd08645">
    <property type="entry name" value="FMT_core_GART"/>
    <property type="match status" value="1"/>
</dbReference>
<dbReference type="HAMAP" id="MF_01930">
    <property type="entry name" value="PurN"/>
    <property type="match status" value="1"/>
</dbReference>
<evidence type="ECO:0000256" key="3">
    <source>
        <dbReference type="ARBA" id="ARBA00022755"/>
    </source>
</evidence>
<dbReference type="InterPro" id="IPR004607">
    <property type="entry name" value="GART"/>
</dbReference>
<dbReference type="AlphaFoldDB" id="A0A540VW25"/>
<comment type="pathway">
    <text evidence="1 4">Purine metabolism; IMP biosynthesis via de novo pathway; N(2)-formyl-N(1)-(5-phospho-D-ribosyl)glycinamide from N(1)-(5-phospho-D-ribosyl)glycinamide (10-formyl THF route): step 1/1.</text>
</comment>
<evidence type="ECO:0000256" key="1">
    <source>
        <dbReference type="ARBA" id="ARBA00005054"/>
    </source>
</evidence>
<reference evidence="6 7" key="1">
    <citation type="submission" date="2019-06" db="EMBL/GenBank/DDBJ databases">
        <title>Metagenome assembled Genome of Spiribacter salinus SL48-SHIP from the microbial mat of Salt Lake 48 (Novosibirsk region, Russia).</title>
        <authorList>
            <person name="Shipova A."/>
            <person name="Rozanov A.S."/>
            <person name="Bryanskaya A.V."/>
            <person name="Peltek S.E."/>
        </authorList>
    </citation>
    <scope>NUCLEOTIDE SEQUENCE [LARGE SCALE GENOMIC DNA]</scope>
    <source>
        <strain evidence="6">SL48-SHIP-2</strain>
    </source>
</reference>
<keyword evidence="2 4" id="KW-0808">Transferase</keyword>
<dbReference type="GO" id="GO:0004644">
    <property type="term" value="F:phosphoribosylglycinamide formyltransferase activity"/>
    <property type="evidence" value="ECO:0007669"/>
    <property type="project" value="UniProtKB-UniRule"/>
</dbReference>
<dbReference type="GO" id="GO:0006189">
    <property type="term" value="P:'de novo' IMP biosynthetic process"/>
    <property type="evidence" value="ECO:0007669"/>
    <property type="project" value="UniProtKB-UniRule"/>
</dbReference>
<name>A0A540VW25_9GAMM</name>
<comment type="caution">
    <text evidence="6">The sequence shown here is derived from an EMBL/GenBank/DDBJ whole genome shotgun (WGS) entry which is preliminary data.</text>
</comment>
<dbReference type="InterPro" id="IPR002376">
    <property type="entry name" value="Formyl_transf_N"/>
</dbReference>
<keyword evidence="3 4" id="KW-0658">Purine biosynthesis</keyword>
<evidence type="ECO:0000259" key="5">
    <source>
        <dbReference type="Pfam" id="PF00551"/>
    </source>
</evidence>
<protein>
    <recommendedName>
        <fullName evidence="4">Phosphoribosylglycinamide formyltransferase</fullName>
        <ecNumber evidence="4">2.1.2.2</ecNumber>
    </recommendedName>
    <alternativeName>
        <fullName evidence="4">5'-phosphoribosylglycinamide transformylase</fullName>
    </alternativeName>
    <alternativeName>
        <fullName evidence="4">GAR transformylase</fullName>
        <shortName evidence="4">GART</shortName>
    </alternativeName>
</protein>
<dbReference type="Proteomes" id="UP000315400">
    <property type="component" value="Unassembled WGS sequence"/>
</dbReference>
<dbReference type="NCBIfam" id="TIGR00639">
    <property type="entry name" value="PurN"/>
    <property type="match status" value="1"/>
</dbReference>
<feature type="domain" description="Formyl transferase N-terminal" evidence="5">
    <location>
        <begin position="7"/>
        <end position="186"/>
    </location>
</feature>
<feature type="binding site" evidence="4">
    <location>
        <position position="69"/>
    </location>
    <ligand>
        <name>(6R)-10-formyltetrahydrofolate</name>
        <dbReference type="ChEBI" id="CHEBI:195366"/>
    </ligand>
</feature>
<feature type="binding site" evidence="4">
    <location>
        <position position="111"/>
    </location>
    <ligand>
        <name>(6R)-10-formyltetrahydrofolate</name>
        <dbReference type="ChEBI" id="CHEBI:195366"/>
    </ligand>
</feature>
<evidence type="ECO:0000313" key="6">
    <source>
        <dbReference type="EMBL" id="TQF00963.1"/>
    </source>
</evidence>
<proteinExistence type="inferred from homology"/>
<dbReference type="InterPro" id="IPR036477">
    <property type="entry name" value="Formyl_transf_N_sf"/>
</dbReference>
<dbReference type="PANTHER" id="PTHR43369">
    <property type="entry name" value="PHOSPHORIBOSYLGLYCINAMIDE FORMYLTRANSFERASE"/>
    <property type="match status" value="1"/>
</dbReference>
<dbReference type="Gene3D" id="3.40.50.170">
    <property type="entry name" value="Formyl transferase, N-terminal domain"/>
    <property type="match status" value="1"/>
</dbReference>
<dbReference type="STRING" id="1260251.SPISAL_02525"/>
<dbReference type="EMBL" id="VIFK01000002">
    <property type="protein sequence ID" value="TQF00963.1"/>
    <property type="molecule type" value="Genomic_DNA"/>
</dbReference>
<feature type="site" description="Raises pKa of active site His" evidence="4">
    <location>
        <position position="149"/>
    </location>
</feature>
<comment type="function">
    <text evidence="4">Catalyzes the transfer of a formyl group from 10-formyltetrahydrofolate to 5-phospho-ribosyl-glycinamide (GAR), producing 5-phospho-ribosyl-N-formylglycinamide (FGAR) and tetrahydrofolate.</text>
</comment>
<organism evidence="6 7">
    <name type="scientific">Spiribacter salinus</name>
    <dbReference type="NCBI Taxonomy" id="1335746"/>
    <lineage>
        <taxon>Bacteria</taxon>
        <taxon>Pseudomonadati</taxon>
        <taxon>Pseudomonadota</taxon>
        <taxon>Gammaproteobacteria</taxon>
        <taxon>Chromatiales</taxon>
        <taxon>Ectothiorhodospiraceae</taxon>
        <taxon>Spiribacter</taxon>
    </lineage>
</organism>
<dbReference type="PANTHER" id="PTHR43369:SF2">
    <property type="entry name" value="PHOSPHORIBOSYLGLYCINAMIDE FORMYLTRANSFERASE"/>
    <property type="match status" value="1"/>
</dbReference>
<dbReference type="EC" id="2.1.2.2" evidence="4"/>
<accession>A0A540VW25</accession>
<evidence type="ECO:0000313" key="7">
    <source>
        <dbReference type="Proteomes" id="UP000315400"/>
    </source>
</evidence>
<comment type="similarity">
    <text evidence="4">Belongs to the GART family.</text>
</comment>